<evidence type="ECO:0000313" key="10">
    <source>
        <dbReference type="EMBL" id="ADD95360.1"/>
    </source>
</evidence>
<feature type="domain" description="DNA-directed RNA polymerase N-terminal" evidence="9">
    <location>
        <begin position="8"/>
        <end position="291"/>
    </location>
</feature>
<dbReference type="SUPFAM" id="SSF56672">
    <property type="entry name" value="DNA/RNA polymerases"/>
    <property type="match status" value="1"/>
</dbReference>
<evidence type="ECO:0000256" key="5">
    <source>
        <dbReference type="ARBA" id="ARBA00022695"/>
    </source>
</evidence>
<dbReference type="GO" id="GO:0006351">
    <property type="term" value="P:DNA-templated transcription"/>
    <property type="evidence" value="ECO:0007669"/>
    <property type="project" value="InterPro"/>
</dbReference>
<dbReference type="PANTHER" id="PTHR10102">
    <property type="entry name" value="DNA-DIRECTED RNA POLYMERASE, MITOCHONDRIAL"/>
    <property type="match status" value="1"/>
</dbReference>
<dbReference type="Gene3D" id="1.10.150.20">
    <property type="entry name" value="5' to 3' exonuclease, C-terminal subdomain"/>
    <property type="match status" value="1"/>
</dbReference>
<dbReference type="Pfam" id="PF00940">
    <property type="entry name" value="RNA_pol"/>
    <property type="match status" value="1"/>
</dbReference>
<dbReference type="KEGG" id="vg:54998845"/>
<dbReference type="EMBL" id="GU943065">
    <property type="protein sequence ID" value="ADD95360.1"/>
    <property type="molecule type" value="Genomic_DNA"/>
</dbReference>
<dbReference type="InterPro" id="IPR024075">
    <property type="entry name" value="DNA-dir_RNA_pol_helix_hairp_sf"/>
</dbReference>
<dbReference type="Gene3D" id="1.10.287.280">
    <property type="match status" value="1"/>
</dbReference>
<dbReference type="InterPro" id="IPR046950">
    <property type="entry name" value="DNA-dir_Rpol_C_phage-type"/>
</dbReference>
<sequence length="769" mass="88354">MLTEKQIDDQQEFERKQISGGLDKLMSNTKKLEDKTYASATVYGSAFVSSILPDLIAYIDDKKNKYLRFNAAKDKDIFHKHVLPTESPVQALIGTKIVFDMVFSPISKKHRLTPIAEAIGKALEAEAQMHYYENEAKGLFITLKKNYWHQARGTESKRKCIQTTMHKQHITPWVSWTGEKTHAKVGIFFLECLCEVSGWFIREYERKGRKTYTIISPSEKLMNHHDEIMRMAKLFSPLAKPMLIPPRNWHSLQDGGYYLNDLTRCHDFIRRSNHAPIQGEIPYLFINKIQQVSYKLNPFIVEVAKELEERGISVGKFRPVIEYEMPPKPPEEASKDTWREWRRQAAIVHTARKNETRKACRTRMTMDVVREFEDKVYYIPWSFDYRGRVYPIPNLLTPQDTDFGKSLIIFNEGTKITKKGMEWIKFQLSTSYGLSKATMEERIAWIDDYENRALVERVWRDPVGNVADWEHADDPWLFLAACNEWYELHYEHRFHTHLPVAVDATCSGLQILAGLAKDASTARMVNVLGSDKPQDAYATIASRSMEAIPERLRPYWDRKATKRCVMTIPYNAKPFSNRSYIREAFKDKDVDVDKEELTSCVSAVRAAMDEVVPGAMRVMKWIETEVARAIKAGAQEIKWTTPSGFVVKQRLMKVAREKIQCQLMGRISISVAGAEKGVDLKHHKNATAPNLIHSLDASLLHLAVMDVNFPIALIHDSVLCRATDMCKLSTLVRKTYMTLFAEHEPLTDFALAIGAEENPPIIGDLNQKP</sequence>
<name>D6PI09_9CAUD</name>
<dbReference type="InterPro" id="IPR029262">
    <property type="entry name" value="RPOL_N"/>
</dbReference>
<proteinExistence type="inferred from homology"/>
<dbReference type="GeneID" id="54998845"/>
<reference evidence="10 11" key="1">
    <citation type="journal article" date="2010" name="ISME J.">
        <title>Metagenome of the Mediterranean deep chlorophyll maximum studied by direct and fosmid library 454 pyrosequencing.</title>
        <authorList>
            <person name="Ghai R."/>
            <person name="Martin-Cuadrado A.B."/>
            <person name="Molto A.G."/>
            <person name="Heredia I.G."/>
            <person name="Cabrera R."/>
            <person name="Martin J."/>
            <person name="Verdu M."/>
            <person name="Deschamps P."/>
            <person name="Moreira D."/>
            <person name="Lopez-Garcia P."/>
            <person name="Mira A."/>
            <person name="Rodriguez-Valera F."/>
        </authorList>
    </citation>
    <scope>NUCLEOTIDE SEQUENCE [LARGE SCALE GENOMIC DNA]</scope>
</reference>
<evidence type="ECO:0000313" key="11">
    <source>
        <dbReference type="Proteomes" id="UP000517764"/>
    </source>
</evidence>
<dbReference type="EC" id="2.7.7.6" evidence="2"/>
<dbReference type="GO" id="GO:0019083">
    <property type="term" value="P:viral transcription"/>
    <property type="evidence" value="ECO:0007669"/>
    <property type="project" value="UniProtKB-KW"/>
</dbReference>
<dbReference type="Gene3D" id="1.10.287.260">
    <property type="match status" value="1"/>
</dbReference>
<accession>D6PI09</accession>
<keyword evidence="3" id="KW-0240">DNA-directed RNA polymerase</keyword>
<comment type="catalytic activity">
    <reaction evidence="8">
        <text>RNA(n) + a ribonucleoside 5'-triphosphate = RNA(n+1) + diphosphate</text>
        <dbReference type="Rhea" id="RHEA:21248"/>
        <dbReference type="Rhea" id="RHEA-COMP:14527"/>
        <dbReference type="Rhea" id="RHEA-COMP:17342"/>
        <dbReference type="ChEBI" id="CHEBI:33019"/>
        <dbReference type="ChEBI" id="CHEBI:61557"/>
        <dbReference type="ChEBI" id="CHEBI:140395"/>
        <dbReference type="EC" id="2.7.7.6"/>
    </reaction>
</comment>
<evidence type="ECO:0000256" key="7">
    <source>
        <dbReference type="ARBA" id="ARBA00023314"/>
    </source>
</evidence>
<evidence type="ECO:0000256" key="8">
    <source>
        <dbReference type="ARBA" id="ARBA00048552"/>
    </source>
</evidence>
<keyword evidence="4" id="KW-0808">Transferase</keyword>
<dbReference type="PANTHER" id="PTHR10102:SF0">
    <property type="entry name" value="DNA-DIRECTED RNA POLYMERASE, MITOCHONDRIAL"/>
    <property type="match status" value="1"/>
</dbReference>
<dbReference type="InterPro" id="IPR002092">
    <property type="entry name" value="DNA-dir_Rpol_phage-type"/>
</dbReference>
<organism evidence="10 11">
    <name type="scientific">uncultured phage MedDCM-OCT-S05-C243</name>
    <dbReference type="NCBI Taxonomy" id="743558"/>
    <lineage>
        <taxon>Viruses</taxon>
        <taxon>Duplodnaviria</taxon>
        <taxon>Heunggongvirae</taxon>
        <taxon>Uroviricota</taxon>
        <taxon>Caudoviricetes</taxon>
        <taxon>Autographivirales</taxon>
        <taxon>Podivirus</taxon>
        <taxon>Podivirus S05C243</taxon>
    </lineage>
</organism>
<evidence type="ECO:0000259" key="9">
    <source>
        <dbReference type="SMART" id="SM01311"/>
    </source>
</evidence>
<evidence type="ECO:0000256" key="3">
    <source>
        <dbReference type="ARBA" id="ARBA00022478"/>
    </source>
</evidence>
<dbReference type="InterPro" id="IPR037159">
    <property type="entry name" value="RNA_POL_N_sf"/>
</dbReference>
<evidence type="ECO:0000256" key="1">
    <source>
        <dbReference type="ARBA" id="ARBA00009493"/>
    </source>
</evidence>
<evidence type="ECO:0000256" key="2">
    <source>
        <dbReference type="ARBA" id="ARBA00012418"/>
    </source>
</evidence>
<evidence type="ECO:0000256" key="4">
    <source>
        <dbReference type="ARBA" id="ARBA00022679"/>
    </source>
</evidence>
<dbReference type="Gene3D" id="1.10.1320.10">
    <property type="entry name" value="DNA-directed RNA polymerase, N-terminal domain"/>
    <property type="match status" value="1"/>
</dbReference>
<keyword evidence="5" id="KW-0548">Nucleotidyltransferase</keyword>
<dbReference type="GO" id="GO:0000428">
    <property type="term" value="C:DNA-directed RNA polymerase complex"/>
    <property type="evidence" value="ECO:0007669"/>
    <property type="project" value="UniProtKB-KW"/>
</dbReference>
<evidence type="ECO:0000256" key="6">
    <source>
        <dbReference type="ARBA" id="ARBA00023163"/>
    </source>
</evidence>
<dbReference type="GO" id="GO:0003899">
    <property type="term" value="F:DNA-directed RNA polymerase activity"/>
    <property type="evidence" value="ECO:0007669"/>
    <property type="project" value="UniProtKB-EC"/>
</dbReference>
<keyword evidence="7" id="KW-1195">Viral transcription</keyword>
<dbReference type="InterPro" id="IPR043502">
    <property type="entry name" value="DNA/RNA_pol_sf"/>
</dbReference>
<dbReference type="SMART" id="SM01311">
    <property type="entry name" value="RPOL_N"/>
    <property type="match status" value="1"/>
</dbReference>
<keyword evidence="11" id="KW-1185">Reference proteome</keyword>
<dbReference type="GO" id="GO:0003677">
    <property type="term" value="F:DNA binding"/>
    <property type="evidence" value="ECO:0007669"/>
    <property type="project" value="InterPro"/>
</dbReference>
<dbReference type="Pfam" id="PF14700">
    <property type="entry name" value="RPOL_N"/>
    <property type="match status" value="1"/>
</dbReference>
<keyword evidence="6" id="KW-0804">Transcription</keyword>
<dbReference type="PROSITE" id="PS00900">
    <property type="entry name" value="RNA_POL_PHAGE_1"/>
    <property type="match status" value="1"/>
</dbReference>
<dbReference type="RefSeq" id="YP_009807953.1">
    <property type="nucleotide sequence ID" value="NC_048032.1"/>
</dbReference>
<protein>
    <recommendedName>
        <fullName evidence="2">DNA-directed RNA polymerase</fullName>
        <ecNumber evidence="2">2.7.7.6</ecNumber>
    </recommendedName>
</protein>
<dbReference type="Proteomes" id="UP000517764">
    <property type="component" value="Segment"/>
</dbReference>
<comment type="similarity">
    <text evidence="1">Belongs to the phage and mitochondrial RNA polymerase family.</text>
</comment>